<dbReference type="WBParaSite" id="maker-unitig_24184-snap-gene-0.1-mRNA-1">
    <property type="protein sequence ID" value="maker-unitig_24184-snap-gene-0.1-mRNA-1"/>
    <property type="gene ID" value="maker-unitig_24184-snap-gene-0.1"/>
</dbReference>
<name>A0A1I8F845_9PLAT</name>
<dbReference type="Proteomes" id="UP000095280">
    <property type="component" value="Unplaced"/>
</dbReference>
<dbReference type="AlphaFoldDB" id="A0A1I8F845"/>
<accession>A0A1I8F845</accession>
<keyword evidence="1" id="KW-1185">Reference proteome</keyword>
<protein>
    <submittedName>
        <fullName evidence="2">Uncharacterized protein</fullName>
    </submittedName>
</protein>
<evidence type="ECO:0000313" key="1">
    <source>
        <dbReference type="Proteomes" id="UP000095280"/>
    </source>
</evidence>
<organism evidence="1 2">
    <name type="scientific">Macrostomum lignano</name>
    <dbReference type="NCBI Taxonomy" id="282301"/>
    <lineage>
        <taxon>Eukaryota</taxon>
        <taxon>Metazoa</taxon>
        <taxon>Spiralia</taxon>
        <taxon>Lophotrochozoa</taxon>
        <taxon>Platyhelminthes</taxon>
        <taxon>Rhabditophora</taxon>
        <taxon>Macrostomorpha</taxon>
        <taxon>Macrostomida</taxon>
        <taxon>Macrostomidae</taxon>
        <taxon>Macrostomum</taxon>
    </lineage>
</organism>
<reference evidence="2" key="1">
    <citation type="submission" date="2016-11" db="UniProtKB">
        <authorList>
            <consortium name="WormBaseParasite"/>
        </authorList>
    </citation>
    <scope>IDENTIFICATION</scope>
</reference>
<sequence length="145" mass="15910">MMSLAGSNLLVNVYLPASVYRESVLHDLALAVWQDAAVSFIEGLALSVNSFSPAPPSPCLRARQKRQLMIPRNSDFDSRLRILVAARHLAKRSRSLTFRLSNNGKRAVAEEGAEAVELPGVEPPLTTNQTSVMATARLMARWQPV</sequence>
<evidence type="ECO:0000313" key="2">
    <source>
        <dbReference type="WBParaSite" id="maker-unitig_24184-snap-gene-0.1-mRNA-1"/>
    </source>
</evidence>
<proteinExistence type="predicted"/>